<gene>
    <name evidence="1" type="ORF">GN244_ATG06021</name>
    <name evidence="2" type="ORF">GN958_ATG15491</name>
</gene>
<keyword evidence="3" id="KW-1185">Reference proteome</keyword>
<sequence length="159" mass="17841">MPYKFVVACHLQRRSRTNGPYHKLGAASTKTSSPSRFLERIPIVPGGCSRVVSPQPTSIVWAPLSWMRMDPIPWKYLRVLQEDLRLRSPLESGVSGGPLRLPLVNTGDELFDVWGALIPAPSWLAPFDWIQAHVSCVRPKWLRYISASTVMGGASYKRL</sequence>
<proteinExistence type="predicted"/>
<dbReference type="EMBL" id="JAACNO010002170">
    <property type="protein sequence ID" value="KAF4135303.1"/>
    <property type="molecule type" value="Genomic_DNA"/>
</dbReference>
<reference evidence="1" key="1">
    <citation type="submission" date="2020-04" db="EMBL/GenBank/DDBJ databases">
        <title>Hybrid Assembly of Korean Phytophthora infestans isolates.</title>
        <authorList>
            <person name="Prokchorchik M."/>
            <person name="Lee Y."/>
            <person name="Seo J."/>
            <person name="Cho J.-H."/>
            <person name="Park Y.-E."/>
            <person name="Jang D.-C."/>
            <person name="Im J.-S."/>
            <person name="Choi J.-G."/>
            <person name="Park H.-J."/>
            <person name="Lee G.-B."/>
            <person name="Lee Y.-G."/>
            <person name="Hong S.-Y."/>
            <person name="Cho K."/>
            <person name="Sohn K.H."/>
        </authorList>
    </citation>
    <scope>NUCLEOTIDE SEQUENCE</scope>
    <source>
        <strain evidence="1">KR_1_A1</strain>
        <strain evidence="2">KR_2_A2</strain>
    </source>
</reference>
<organism evidence="1 3">
    <name type="scientific">Phytophthora infestans</name>
    <name type="common">Potato late blight agent</name>
    <name type="synonym">Botrytis infestans</name>
    <dbReference type="NCBI Taxonomy" id="4787"/>
    <lineage>
        <taxon>Eukaryota</taxon>
        <taxon>Sar</taxon>
        <taxon>Stramenopiles</taxon>
        <taxon>Oomycota</taxon>
        <taxon>Peronosporomycetes</taxon>
        <taxon>Peronosporales</taxon>
        <taxon>Peronosporaceae</taxon>
        <taxon>Phytophthora</taxon>
    </lineage>
</organism>
<name>A0A833W470_PHYIN</name>
<accession>A0A833W470</accession>
<dbReference type="EMBL" id="WSZM01000115">
    <property type="protein sequence ID" value="KAF4041704.1"/>
    <property type="molecule type" value="Genomic_DNA"/>
</dbReference>
<dbReference type="AlphaFoldDB" id="A0A833W470"/>
<evidence type="ECO:0000313" key="3">
    <source>
        <dbReference type="Proteomes" id="UP000602510"/>
    </source>
</evidence>
<dbReference type="Proteomes" id="UP000704712">
    <property type="component" value="Unassembled WGS sequence"/>
</dbReference>
<comment type="caution">
    <text evidence="1">The sequence shown here is derived from an EMBL/GenBank/DDBJ whole genome shotgun (WGS) entry which is preliminary data.</text>
</comment>
<protein>
    <submittedName>
        <fullName evidence="1">Uncharacterized protein</fullName>
    </submittedName>
</protein>
<dbReference type="Proteomes" id="UP000602510">
    <property type="component" value="Unassembled WGS sequence"/>
</dbReference>
<evidence type="ECO:0000313" key="1">
    <source>
        <dbReference type="EMBL" id="KAF4041704.1"/>
    </source>
</evidence>
<evidence type="ECO:0000313" key="2">
    <source>
        <dbReference type="EMBL" id="KAF4135303.1"/>
    </source>
</evidence>